<dbReference type="SUPFAM" id="SSF56349">
    <property type="entry name" value="DNA breaking-rejoining enzymes"/>
    <property type="match status" value="1"/>
</dbReference>
<sequence length="435" mass="50515">MLRVRTCETGGYAYYSVYLSEGDPREGLLEGNPWCKPDGVQPRHWKMPLTIQSKNFLKGLSQDRRSGGKGEKTPIRLLILRGNRLRVPVYPGPAGLRYFKSLAYRRYDAVNKHWTLPYTDKVLAKVKEVLAPMYPEIEVEDRRAKKAKKKTKRLREHYRSCPEEMKEKLRVKRYSESTVRTYTSMFSEFLSYHYAHSPEEITADQIKAYMRHLVAEREVSESYQNQMINAVKFYYEKVLGGQRRTYFVERPRSGRNLPTVLSQKEMSALLKGIPNVKHKTIVTVIYSCGLRISELISMKVSDIDYGSRRILLKQAKGKKDRYVPLAERTELMVKAYLKRYNPEEYLFEGPSGGQYSPSSVRKFLKRYSKAVGVKKNVCPHTLRHSCATHLLENGVDLRYIQHLLGHNDSKTTEVYTHITEMGLDNIKNPLDQLDL</sequence>
<dbReference type="InterPro" id="IPR050090">
    <property type="entry name" value="Tyrosine_recombinase_XerCD"/>
</dbReference>
<dbReference type="GO" id="GO:0015074">
    <property type="term" value="P:DNA integration"/>
    <property type="evidence" value="ECO:0007669"/>
    <property type="project" value="UniProtKB-KW"/>
</dbReference>
<dbReference type="GO" id="GO:0006310">
    <property type="term" value="P:DNA recombination"/>
    <property type="evidence" value="ECO:0007669"/>
    <property type="project" value="UniProtKB-KW"/>
</dbReference>
<dbReference type="Gene3D" id="1.10.443.10">
    <property type="entry name" value="Intergrase catalytic core"/>
    <property type="match status" value="1"/>
</dbReference>
<geneLocation type="plasmid" evidence="7 8">
    <name>pFA3</name>
</geneLocation>
<evidence type="ECO:0000256" key="3">
    <source>
        <dbReference type="ARBA" id="ARBA00023125"/>
    </source>
</evidence>
<dbReference type="AlphaFoldDB" id="A0AAU9CP57"/>
<evidence type="ECO:0000256" key="4">
    <source>
        <dbReference type="ARBA" id="ARBA00023172"/>
    </source>
</evidence>
<dbReference type="InterPro" id="IPR002104">
    <property type="entry name" value="Integrase_catalytic"/>
</dbReference>
<keyword evidence="7" id="KW-0614">Plasmid</keyword>
<dbReference type="InterPro" id="IPR004107">
    <property type="entry name" value="Integrase_SAM-like_N"/>
</dbReference>
<evidence type="ECO:0008006" key="9">
    <source>
        <dbReference type="Google" id="ProtNLM"/>
    </source>
</evidence>
<proteinExistence type="inferred from homology"/>
<dbReference type="InterPro" id="IPR011010">
    <property type="entry name" value="DNA_brk_join_enz"/>
</dbReference>
<dbReference type="InterPro" id="IPR010998">
    <property type="entry name" value="Integrase_recombinase_N"/>
</dbReference>
<evidence type="ECO:0000313" key="8">
    <source>
        <dbReference type="Proteomes" id="UP001348817"/>
    </source>
</evidence>
<dbReference type="PANTHER" id="PTHR30349">
    <property type="entry name" value="PHAGE INTEGRASE-RELATED"/>
    <property type="match status" value="1"/>
</dbReference>
<dbReference type="Gene3D" id="1.10.150.130">
    <property type="match status" value="1"/>
</dbReference>
<dbReference type="Proteomes" id="UP001348817">
    <property type="component" value="Plasmid pFA3"/>
</dbReference>
<comment type="similarity">
    <text evidence="1">Belongs to the 'phage' integrase family.</text>
</comment>
<evidence type="ECO:0000256" key="1">
    <source>
        <dbReference type="ARBA" id="ARBA00008857"/>
    </source>
</evidence>
<keyword evidence="3" id="KW-0238">DNA-binding</keyword>
<organism evidence="7 8">
    <name type="scientific">Fulvitalea axinellae</name>
    <dbReference type="NCBI Taxonomy" id="1182444"/>
    <lineage>
        <taxon>Bacteria</taxon>
        <taxon>Pseudomonadati</taxon>
        <taxon>Bacteroidota</taxon>
        <taxon>Cytophagia</taxon>
        <taxon>Cytophagales</taxon>
        <taxon>Persicobacteraceae</taxon>
        <taxon>Fulvitalea</taxon>
    </lineage>
</organism>
<reference evidence="7 8" key="1">
    <citation type="submission" date="2021-12" db="EMBL/GenBank/DDBJ databases">
        <title>Genome sequencing of bacteria with rrn-lacking chromosome and rrn-plasmid.</title>
        <authorList>
            <person name="Anda M."/>
            <person name="Iwasaki W."/>
        </authorList>
    </citation>
    <scope>NUCLEOTIDE SEQUENCE [LARGE SCALE GENOMIC DNA]</scope>
    <source>
        <strain evidence="7 8">DSM 100852</strain>
        <plasmid evidence="7 8">pFA3</plasmid>
    </source>
</reference>
<protein>
    <recommendedName>
        <fullName evidence="9">Integrase</fullName>
    </recommendedName>
</protein>
<dbReference type="InterPro" id="IPR013762">
    <property type="entry name" value="Integrase-like_cat_sf"/>
</dbReference>
<dbReference type="RefSeq" id="WP_338395428.1">
    <property type="nucleotide sequence ID" value="NZ_AP025317.1"/>
</dbReference>
<dbReference type="GO" id="GO:0003677">
    <property type="term" value="F:DNA binding"/>
    <property type="evidence" value="ECO:0007669"/>
    <property type="project" value="UniProtKB-KW"/>
</dbReference>
<evidence type="ECO:0000259" key="5">
    <source>
        <dbReference type="Pfam" id="PF00589"/>
    </source>
</evidence>
<gene>
    <name evidence="7" type="ORF">FUAX_44900</name>
</gene>
<dbReference type="PANTHER" id="PTHR30349:SF41">
    <property type="entry name" value="INTEGRASE_RECOMBINASE PROTEIN MJ0367-RELATED"/>
    <property type="match status" value="1"/>
</dbReference>
<accession>A0AAU9CP57</accession>
<keyword evidence="2" id="KW-0229">DNA integration</keyword>
<dbReference type="Pfam" id="PF13495">
    <property type="entry name" value="Phage_int_SAM_4"/>
    <property type="match status" value="1"/>
</dbReference>
<dbReference type="KEGG" id="fax:FUAX_44900"/>
<dbReference type="EMBL" id="AP025317">
    <property type="protein sequence ID" value="BDD12058.1"/>
    <property type="molecule type" value="Genomic_DNA"/>
</dbReference>
<keyword evidence="8" id="KW-1185">Reference proteome</keyword>
<evidence type="ECO:0000313" key="7">
    <source>
        <dbReference type="EMBL" id="BDD12058.1"/>
    </source>
</evidence>
<feature type="domain" description="Tyr recombinase" evidence="5">
    <location>
        <begin position="260"/>
        <end position="419"/>
    </location>
</feature>
<name>A0AAU9CP57_9BACT</name>
<dbReference type="Pfam" id="PF00589">
    <property type="entry name" value="Phage_integrase"/>
    <property type="match status" value="1"/>
</dbReference>
<keyword evidence="4" id="KW-0233">DNA recombination</keyword>
<dbReference type="NCBIfam" id="NF040815">
    <property type="entry name" value="recomb_XerA_Arch"/>
    <property type="match status" value="1"/>
</dbReference>
<evidence type="ECO:0000259" key="6">
    <source>
        <dbReference type="Pfam" id="PF13495"/>
    </source>
</evidence>
<feature type="domain" description="Integrase SAM-like N-terminal" evidence="6">
    <location>
        <begin position="163"/>
        <end position="240"/>
    </location>
</feature>
<evidence type="ECO:0000256" key="2">
    <source>
        <dbReference type="ARBA" id="ARBA00022908"/>
    </source>
</evidence>